<dbReference type="Pfam" id="PF01738">
    <property type="entry name" value="DLH"/>
    <property type="match status" value="1"/>
</dbReference>
<sequence>MSTASWVSISSSGEDTFSGYLALPPAGHGPGLVLIQEIWGVNGHIRAVAEQYALDGYVVLAPDIFWRQQTRVDLDYSESDTAKAFELLNNMDFAQSGEDVAAAVDHLRDMPEVSDKVGVLGFCMGGQLAYRAAALGRPDAAVSYYGGGIQDHLELAEQIKQPMLFHYAGNDQMIPASAVAQVRKAFEGNEHAQFYEYEGVDHGFNCWGRPAYQQRAAALAHGRTLMFLAQHLSD</sequence>
<dbReference type="InterPro" id="IPR002925">
    <property type="entry name" value="Dienelactn_hydro"/>
</dbReference>
<accession>A0A851HQW5</accession>
<dbReference type="SUPFAM" id="SSF53474">
    <property type="entry name" value="alpha/beta-Hydrolases"/>
    <property type="match status" value="1"/>
</dbReference>
<dbReference type="InterPro" id="IPR051049">
    <property type="entry name" value="Dienelactone_hydrolase-like"/>
</dbReference>
<keyword evidence="3" id="KW-1185">Reference proteome</keyword>
<keyword evidence="2" id="KW-0378">Hydrolase</keyword>
<dbReference type="GO" id="GO:0016787">
    <property type="term" value="F:hydrolase activity"/>
    <property type="evidence" value="ECO:0007669"/>
    <property type="project" value="UniProtKB-KW"/>
</dbReference>
<dbReference type="Gene3D" id="3.40.50.1820">
    <property type="entry name" value="alpha/beta hydrolase"/>
    <property type="match status" value="1"/>
</dbReference>
<proteinExistence type="predicted"/>
<dbReference type="PANTHER" id="PTHR46623">
    <property type="entry name" value="CARBOXYMETHYLENEBUTENOLIDASE-RELATED"/>
    <property type="match status" value="1"/>
</dbReference>
<evidence type="ECO:0000313" key="2">
    <source>
        <dbReference type="EMBL" id="NWN91110.1"/>
    </source>
</evidence>
<evidence type="ECO:0000259" key="1">
    <source>
        <dbReference type="Pfam" id="PF01738"/>
    </source>
</evidence>
<name>A0A851HQW5_9GAMM</name>
<reference evidence="2 3" key="1">
    <citation type="submission" date="2020-03" db="EMBL/GenBank/DDBJ databases">
        <title>Metagenomic, metatranscriptomic, and metabolomic analyses revealed the key microbes and metabolic features during the fermentation of ganjang, Korean traditional soy sauce.</title>
        <authorList>
            <person name="Chun B.H."/>
            <person name="Jeon C.O."/>
        </authorList>
    </citation>
    <scope>NUCLEOTIDE SEQUENCE [LARGE SCALE GENOMIC DNA]</scope>
    <source>
        <strain evidence="2 3">KG14</strain>
    </source>
</reference>
<dbReference type="Proteomes" id="UP000536442">
    <property type="component" value="Unassembled WGS sequence"/>
</dbReference>
<dbReference type="AlphaFoldDB" id="A0A851HQW5"/>
<dbReference type="EMBL" id="JABEVQ010000003">
    <property type="protein sequence ID" value="NWN91110.1"/>
    <property type="molecule type" value="Genomic_DNA"/>
</dbReference>
<feature type="domain" description="Dienelactone hydrolase" evidence="1">
    <location>
        <begin position="17"/>
        <end position="231"/>
    </location>
</feature>
<dbReference type="PANTHER" id="PTHR46623:SF6">
    <property type="entry name" value="ALPHA_BETA-HYDROLASES SUPERFAMILY PROTEIN"/>
    <property type="match status" value="1"/>
</dbReference>
<dbReference type="InterPro" id="IPR029058">
    <property type="entry name" value="AB_hydrolase_fold"/>
</dbReference>
<organism evidence="2 3">
    <name type="scientific">Marinobacter adhaerens</name>
    <dbReference type="NCBI Taxonomy" id="1033846"/>
    <lineage>
        <taxon>Bacteria</taxon>
        <taxon>Pseudomonadati</taxon>
        <taxon>Pseudomonadota</taxon>
        <taxon>Gammaproteobacteria</taxon>
        <taxon>Pseudomonadales</taxon>
        <taxon>Marinobacteraceae</taxon>
        <taxon>Marinobacter</taxon>
    </lineage>
</organism>
<comment type="caution">
    <text evidence="2">The sequence shown here is derived from an EMBL/GenBank/DDBJ whole genome shotgun (WGS) entry which is preliminary data.</text>
</comment>
<gene>
    <name evidence="2" type="ORF">HLV39_06360</name>
</gene>
<protein>
    <submittedName>
        <fullName evidence="2">Dienelactone hydrolase family protein</fullName>
    </submittedName>
</protein>
<evidence type="ECO:0000313" key="3">
    <source>
        <dbReference type="Proteomes" id="UP000536442"/>
    </source>
</evidence>